<name>A0A0H3FZN0_ZYMMA</name>
<organism evidence="3 4">
    <name type="scientific">Zymomonas mobilis subsp. mobilis (strain ATCC 10988 / DSM 424 / LMG 404 / NCIMB 8938 / NRRL B-806 / ZM1)</name>
    <dbReference type="NCBI Taxonomy" id="555217"/>
    <lineage>
        <taxon>Bacteria</taxon>
        <taxon>Pseudomonadati</taxon>
        <taxon>Pseudomonadota</taxon>
        <taxon>Alphaproteobacteria</taxon>
        <taxon>Sphingomonadales</taxon>
        <taxon>Zymomonadaceae</taxon>
        <taxon>Zymomonas</taxon>
    </lineage>
</organism>
<keyword evidence="1" id="KW-0573">Peptidoglycan synthesis</keyword>
<dbReference type="PANTHER" id="PTHR38589:SF1">
    <property type="entry name" value="BLR0621 PROTEIN"/>
    <property type="match status" value="1"/>
</dbReference>
<dbReference type="PANTHER" id="PTHR38589">
    <property type="entry name" value="BLR0621 PROTEIN"/>
    <property type="match status" value="1"/>
</dbReference>
<dbReference type="OrthoDB" id="9804204at2"/>
<reference evidence="3 4" key="1">
    <citation type="journal article" date="2011" name="J. Bacteriol.">
        <title>Genome sequence of the ethanol-producing Zymomonas mobilis subsp. mobilis lectotype strain ATCC 10988.</title>
        <authorList>
            <person name="Pappas K.M."/>
            <person name="Kouvelis V.N."/>
            <person name="Saunders E."/>
            <person name="Brettin T.S."/>
            <person name="Bruce D."/>
            <person name="Detter C."/>
            <person name="Balakireva M."/>
            <person name="Han C.S."/>
            <person name="Savvakis G."/>
            <person name="Kyrpides N.C."/>
            <person name="Typas M.A."/>
        </authorList>
    </citation>
    <scope>NUCLEOTIDE SEQUENCE [LARGE SCALE GENOMIC DNA]</scope>
    <source>
        <strain evidence="4">ATCC 10988 / DSM 424 / CCUG 17860 / LMG 404 / NCIMB 8938 / NRRL B-806 / ZM1</strain>
    </source>
</reference>
<evidence type="ECO:0000259" key="2">
    <source>
        <dbReference type="PROSITE" id="PS52029"/>
    </source>
</evidence>
<dbReference type="InterPro" id="IPR005490">
    <property type="entry name" value="LD_TPept_cat_dom"/>
</dbReference>
<comment type="pathway">
    <text evidence="1">Cell wall biogenesis; peptidoglycan biosynthesis.</text>
</comment>
<evidence type="ECO:0000313" key="4">
    <source>
        <dbReference type="Proteomes" id="UP000001494"/>
    </source>
</evidence>
<sequence>MVEIYIDSQSGILTEERDGRRYQTSCALGKNGVIAADKKREGDNKTPLGCWPVRGALLRPDRFSCVDSPSFHLQDIKIPWRWIRPDDGWCDDSRYGCYNQPVTLPFSGSAESLWRNDALYDIIITLGYNDRPAFPDLGSAIFLHCRILGRKTAGCVAVMPDFLENLLVRLQLGDSLKIF</sequence>
<keyword evidence="1" id="KW-0961">Cell wall biogenesis/degradation</keyword>
<feature type="domain" description="L,D-TPase catalytic" evidence="2">
    <location>
        <begin position="1"/>
        <end position="179"/>
    </location>
</feature>
<dbReference type="GO" id="GO:0071555">
    <property type="term" value="P:cell wall organization"/>
    <property type="evidence" value="ECO:0007669"/>
    <property type="project" value="UniProtKB-UniRule"/>
</dbReference>
<dbReference type="EMBL" id="CP002850">
    <property type="protein sequence ID" value="AEH63265.1"/>
    <property type="molecule type" value="Genomic_DNA"/>
</dbReference>
<dbReference type="GO" id="GO:0009252">
    <property type="term" value="P:peptidoglycan biosynthetic process"/>
    <property type="evidence" value="ECO:0007669"/>
    <property type="project" value="UniProtKB-KW"/>
</dbReference>
<dbReference type="Proteomes" id="UP000001494">
    <property type="component" value="Chromosome"/>
</dbReference>
<gene>
    <name evidence="3" type="ordered locus">Zmob_1445</name>
</gene>
<dbReference type="HOGENOM" id="CLU_105370_0_0_5"/>
<dbReference type="RefSeq" id="WP_014501065.1">
    <property type="nucleotide sequence ID" value="NC_017262.1"/>
</dbReference>
<dbReference type="eggNOG" id="COG3786">
    <property type="taxonomic scope" value="Bacteria"/>
</dbReference>
<dbReference type="KEGG" id="zmm:Zmob_1445"/>
<evidence type="ECO:0000313" key="3">
    <source>
        <dbReference type="EMBL" id="AEH63265.1"/>
    </source>
</evidence>
<evidence type="ECO:0000256" key="1">
    <source>
        <dbReference type="PROSITE-ProRule" id="PRU01373"/>
    </source>
</evidence>
<protein>
    <submittedName>
        <fullName evidence="3">ErfK/YbiS/YcfS/YnhG family protein</fullName>
    </submittedName>
</protein>
<proteinExistence type="predicted"/>
<feature type="active site" description="Nucleophile" evidence="1">
    <location>
        <position position="155"/>
    </location>
</feature>
<feature type="active site" description="Proton donor/acceptor" evidence="1">
    <location>
        <position position="144"/>
    </location>
</feature>
<dbReference type="PROSITE" id="PS52029">
    <property type="entry name" value="LD_TPASE"/>
    <property type="match status" value="1"/>
</dbReference>
<dbReference type="GO" id="GO:0008360">
    <property type="term" value="P:regulation of cell shape"/>
    <property type="evidence" value="ECO:0007669"/>
    <property type="project" value="UniProtKB-UniRule"/>
</dbReference>
<dbReference type="GO" id="GO:0016740">
    <property type="term" value="F:transferase activity"/>
    <property type="evidence" value="ECO:0007669"/>
    <property type="project" value="InterPro"/>
</dbReference>
<accession>A0A0H3FZN0</accession>
<dbReference type="Pfam" id="PF03734">
    <property type="entry name" value="YkuD"/>
    <property type="match status" value="1"/>
</dbReference>
<dbReference type="AlphaFoldDB" id="A0A0H3FZN0"/>
<keyword evidence="1" id="KW-0133">Cell shape</keyword>